<dbReference type="Gene3D" id="3.40.50.12780">
    <property type="entry name" value="N-terminal domain of ligase-like"/>
    <property type="match status" value="1"/>
</dbReference>
<evidence type="ECO:0000256" key="2">
    <source>
        <dbReference type="ARBA" id="ARBA00022553"/>
    </source>
</evidence>
<dbReference type="Pfam" id="PF00501">
    <property type="entry name" value="AMP-binding"/>
    <property type="match status" value="1"/>
</dbReference>
<dbReference type="InterPro" id="IPR045851">
    <property type="entry name" value="AMP-bd_C_sf"/>
</dbReference>
<reference evidence="5 6" key="1">
    <citation type="submission" date="2018-08" db="EMBL/GenBank/DDBJ databases">
        <title>Draft genome sequence of Psychrilyobacter sp. strain SD5 isolated from Black Sea water.</title>
        <authorList>
            <person name="Yadav S."/>
            <person name="Villanueva L."/>
            <person name="Damste J.S.S."/>
        </authorList>
    </citation>
    <scope>NUCLEOTIDE SEQUENCE [LARGE SCALE GENOMIC DNA]</scope>
    <source>
        <strain evidence="5 6">SD5</strain>
    </source>
</reference>
<accession>A0ABX9KIT6</accession>
<dbReference type="InterPro" id="IPR036736">
    <property type="entry name" value="ACP-like_sf"/>
</dbReference>
<dbReference type="Pfam" id="PF23562">
    <property type="entry name" value="AMP-binding_C_3"/>
    <property type="match status" value="1"/>
</dbReference>
<dbReference type="Proteomes" id="UP000263486">
    <property type="component" value="Unassembled WGS sequence"/>
</dbReference>
<keyword evidence="2" id="KW-0597">Phosphoprotein</keyword>
<dbReference type="EMBL" id="QUAJ01000007">
    <property type="protein sequence ID" value="REI41868.1"/>
    <property type="molecule type" value="Genomic_DNA"/>
</dbReference>
<keyword evidence="1" id="KW-0596">Phosphopantetheine</keyword>
<evidence type="ECO:0000256" key="1">
    <source>
        <dbReference type="ARBA" id="ARBA00022450"/>
    </source>
</evidence>
<evidence type="ECO:0000256" key="3">
    <source>
        <dbReference type="ARBA" id="ARBA00024484"/>
    </source>
</evidence>
<dbReference type="InterPro" id="IPR020845">
    <property type="entry name" value="AMP-binding_CS"/>
</dbReference>
<feature type="domain" description="Carrier" evidence="4">
    <location>
        <begin position="522"/>
        <end position="598"/>
    </location>
</feature>
<dbReference type="PROSITE" id="PS00012">
    <property type="entry name" value="PHOSPHOPANTETHEINE"/>
    <property type="match status" value="1"/>
</dbReference>
<comment type="catalytic activity">
    <reaction evidence="3">
        <text>a long-chain fatty acid + ATP + CoA = a long-chain fatty acyl-CoA + AMP + diphosphate</text>
        <dbReference type="Rhea" id="RHEA:15421"/>
        <dbReference type="ChEBI" id="CHEBI:30616"/>
        <dbReference type="ChEBI" id="CHEBI:33019"/>
        <dbReference type="ChEBI" id="CHEBI:57287"/>
        <dbReference type="ChEBI" id="CHEBI:57560"/>
        <dbReference type="ChEBI" id="CHEBI:83139"/>
        <dbReference type="ChEBI" id="CHEBI:456215"/>
        <dbReference type="EC" id="6.2.1.3"/>
    </reaction>
    <physiologicalReaction direction="left-to-right" evidence="3">
        <dbReference type="Rhea" id="RHEA:15422"/>
    </physiologicalReaction>
</comment>
<dbReference type="PANTHER" id="PTHR43272:SF52">
    <property type="entry name" value="AMP-DEPENDENT SYNTHETASE_LIGASE DOMAIN-CONTAINING PROTEIN"/>
    <property type="match status" value="1"/>
</dbReference>
<dbReference type="GO" id="GO:0016874">
    <property type="term" value="F:ligase activity"/>
    <property type="evidence" value="ECO:0007669"/>
    <property type="project" value="UniProtKB-KW"/>
</dbReference>
<dbReference type="Gene3D" id="3.30.300.30">
    <property type="match status" value="1"/>
</dbReference>
<dbReference type="CDD" id="cd07989">
    <property type="entry name" value="LPLAT_AGPAT-like"/>
    <property type="match status" value="1"/>
</dbReference>
<dbReference type="PANTHER" id="PTHR43272">
    <property type="entry name" value="LONG-CHAIN-FATTY-ACID--COA LIGASE"/>
    <property type="match status" value="1"/>
</dbReference>
<dbReference type="SUPFAM" id="SSF47336">
    <property type="entry name" value="ACP-like"/>
    <property type="match status" value="1"/>
</dbReference>
<organism evidence="5 6">
    <name type="scientific">Psychrilyobacter piezotolerans</name>
    <dbReference type="NCBI Taxonomy" id="2293438"/>
    <lineage>
        <taxon>Bacteria</taxon>
        <taxon>Fusobacteriati</taxon>
        <taxon>Fusobacteriota</taxon>
        <taxon>Fusobacteriia</taxon>
        <taxon>Fusobacteriales</taxon>
        <taxon>Fusobacteriaceae</taxon>
        <taxon>Psychrilyobacter</taxon>
    </lineage>
</organism>
<dbReference type="PROSITE" id="PS00455">
    <property type="entry name" value="AMP_BINDING"/>
    <property type="match status" value="1"/>
</dbReference>
<dbReference type="InterPro" id="IPR002123">
    <property type="entry name" value="Plipid/glycerol_acylTrfase"/>
</dbReference>
<dbReference type="InterPro" id="IPR000873">
    <property type="entry name" value="AMP-dep_synth/lig_dom"/>
</dbReference>
<dbReference type="InterPro" id="IPR009081">
    <property type="entry name" value="PP-bd_ACP"/>
</dbReference>
<dbReference type="SMART" id="SM00563">
    <property type="entry name" value="PlsC"/>
    <property type="match status" value="1"/>
</dbReference>
<evidence type="ECO:0000313" key="5">
    <source>
        <dbReference type="EMBL" id="REI41868.1"/>
    </source>
</evidence>
<name>A0ABX9KIT6_9FUSO</name>
<dbReference type="RefSeq" id="WP_114641864.1">
    <property type="nucleotide sequence ID" value="NZ_JAACIO010000006.1"/>
</dbReference>
<gene>
    <name evidence="5" type="ORF">DYH56_05495</name>
</gene>
<dbReference type="Pfam" id="PF01553">
    <property type="entry name" value="Acyltransferase"/>
    <property type="match status" value="1"/>
</dbReference>
<protein>
    <submittedName>
        <fullName evidence="5">Long-chain fatty acid--CoA ligase</fullName>
    </submittedName>
</protein>
<dbReference type="PROSITE" id="PS50075">
    <property type="entry name" value="CARRIER"/>
    <property type="match status" value="1"/>
</dbReference>
<keyword evidence="5" id="KW-0436">Ligase</keyword>
<dbReference type="SUPFAM" id="SSF56801">
    <property type="entry name" value="Acetyl-CoA synthetase-like"/>
    <property type="match status" value="1"/>
</dbReference>
<dbReference type="InterPro" id="IPR042099">
    <property type="entry name" value="ANL_N_sf"/>
</dbReference>
<dbReference type="SUPFAM" id="SSF69593">
    <property type="entry name" value="Glycerol-3-phosphate (1)-acyltransferase"/>
    <property type="match status" value="1"/>
</dbReference>
<dbReference type="Gene3D" id="1.10.1200.10">
    <property type="entry name" value="ACP-like"/>
    <property type="match status" value="1"/>
</dbReference>
<proteinExistence type="predicted"/>
<dbReference type="InterPro" id="IPR006162">
    <property type="entry name" value="Ppantetheine_attach_site"/>
</dbReference>
<sequence>MKFIISRNKPALIYKGTEISYKELVRRILYYSDLLTLENPEDKVLVFLENRPEIAYAVFSIWEKKGISINVDAGSSASEIAYFLTDSEPKYLYTSNKNLEVAVEALKISGLNIPIINLDEVKVPEKYTGKKDYIEAPIGDQTVLLLYTSGTTGNPKGVMLTMENLLSNIDNIAKVGLYREIDRVLALLPMHHILPLMGNLILPIKVGCTVVILDDLSSAAIKDALQTYKITLFVGVPRLWEMFHKGIMEKINAGFIPRILFKIVAKTNNIELGRKVFKKVQDGFGGEMHIMVSGGAKIEPQIVKDFNTLGFRMLEGYGLTETSPILTFNRYDDIRPGSCGGALPGIELKIAHDGEIIARGKNVMKGYYKKPEATAEVIDKDGWFHTGDLGEIKDGYLYIIGRKKEMIVLPNGKNINPQDIENNIMKRTNLISELAVTEHKSHLVAIVYPNFAAIEQGGIKNISEAIKWNIIDPYNIEAPNYRKILDIKIVQEELPKTRLGKLRRFKLKDLLEEKKRVVEKVTEPTIKEYLVLKKFIEKLKGVSPTPKDHFELDLGMDSLDFVELLSFVGNTFNITIMEEELSHYPTLYDLSKFLHDKGVEITEKENDWSKILDKDIDVFIPKSSATLKFSKCVLTPFFKGYMKINKNGLENITNQPSIFIGNHQSFLDSFILNTALNKKVLENTYYLAVNKHFNGSFKKWVANHGNVILLDLDNNLSETLQAAAMVLRQGKNLVIFPEGARSRDGEMAQFKKAFAILSKTLNIPIQPFVIDGAYKSMPVGSKFPKSTNIDLTFLPPLYPKDLEIDEIVRKSENSVKKLLEKS</sequence>
<keyword evidence="6" id="KW-1185">Reference proteome</keyword>
<evidence type="ECO:0000259" key="4">
    <source>
        <dbReference type="PROSITE" id="PS50075"/>
    </source>
</evidence>
<comment type="caution">
    <text evidence="5">The sequence shown here is derived from an EMBL/GenBank/DDBJ whole genome shotgun (WGS) entry which is preliminary data.</text>
</comment>
<evidence type="ECO:0000313" key="6">
    <source>
        <dbReference type="Proteomes" id="UP000263486"/>
    </source>
</evidence>
<dbReference type="Pfam" id="PF00550">
    <property type="entry name" value="PP-binding"/>
    <property type="match status" value="1"/>
</dbReference>